<reference evidence="1 2" key="1">
    <citation type="submission" date="2019-04" db="EMBL/GenBank/DDBJ databases">
        <title>Genome sequence of strain shin9-1.</title>
        <authorList>
            <person name="Gao J."/>
            <person name="Sun J."/>
        </authorList>
    </citation>
    <scope>NUCLEOTIDE SEQUENCE [LARGE SCALE GENOMIC DNA]</scope>
    <source>
        <strain evidence="2">shin9-1</strain>
    </source>
</reference>
<name>A0A4S8P5S7_9HYPH</name>
<accession>A0A4S8P5S7</accession>
<protein>
    <submittedName>
        <fullName evidence="1">DUF1850 domain-containing protein</fullName>
    </submittedName>
</protein>
<dbReference type="EMBL" id="STGV01000003">
    <property type="protein sequence ID" value="THV23164.1"/>
    <property type="molecule type" value="Genomic_DNA"/>
</dbReference>
<dbReference type="Pfam" id="PF08905">
    <property type="entry name" value="DUF1850"/>
    <property type="match status" value="1"/>
</dbReference>
<gene>
    <name evidence="1" type="ORF">FAA97_11175</name>
</gene>
<keyword evidence="2" id="KW-1185">Reference proteome</keyword>
<evidence type="ECO:0000313" key="2">
    <source>
        <dbReference type="Proteomes" id="UP000308828"/>
    </source>
</evidence>
<dbReference type="InterPro" id="IPR015001">
    <property type="entry name" value="DUF1850"/>
</dbReference>
<dbReference type="Proteomes" id="UP000308828">
    <property type="component" value="Unassembled WGS sequence"/>
</dbReference>
<dbReference type="OrthoDB" id="5298197at2"/>
<proteinExistence type="predicted"/>
<sequence>MSLCITIAAKVVMVPITAFSLSWVHSVEKIEWREDWVVTPAGLELKLARVKGSGAGMEPGEDAVFKDGWWQWSPTVPPLPSIRLAASGLTPSGWELCHARGCMTLGATPGDESVISACEAPGERNRGGGEDTASP</sequence>
<comment type="caution">
    <text evidence="1">The sequence shown here is derived from an EMBL/GenBank/DDBJ whole genome shotgun (WGS) entry which is preliminary data.</text>
</comment>
<dbReference type="AlphaFoldDB" id="A0A4S8P5S7"/>
<dbReference type="RefSeq" id="WP_136598606.1">
    <property type="nucleotide sequence ID" value="NZ_STGV01000003.1"/>
</dbReference>
<organism evidence="1 2">
    <name type="scientific">Peteryoungia ipomoeae</name>
    <dbReference type="NCBI Taxonomy" id="1210932"/>
    <lineage>
        <taxon>Bacteria</taxon>
        <taxon>Pseudomonadati</taxon>
        <taxon>Pseudomonadota</taxon>
        <taxon>Alphaproteobacteria</taxon>
        <taxon>Hyphomicrobiales</taxon>
        <taxon>Rhizobiaceae</taxon>
        <taxon>Peteryoungia</taxon>
    </lineage>
</organism>
<evidence type="ECO:0000313" key="1">
    <source>
        <dbReference type="EMBL" id="THV23164.1"/>
    </source>
</evidence>